<evidence type="ECO:0000259" key="2">
    <source>
        <dbReference type="Pfam" id="PF02492"/>
    </source>
</evidence>
<dbReference type="InterPro" id="IPR003495">
    <property type="entry name" value="CobW/HypB/UreG_nucleotide-bd"/>
</dbReference>
<dbReference type="GO" id="GO:0005737">
    <property type="term" value="C:cytoplasm"/>
    <property type="evidence" value="ECO:0007669"/>
    <property type="project" value="TreeGrafter"/>
</dbReference>
<dbReference type="PANTHER" id="PTHR13748">
    <property type="entry name" value="COBW-RELATED"/>
    <property type="match status" value="1"/>
</dbReference>
<feature type="domain" description="CobW/HypB/UreG nucleotide-binding" evidence="2">
    <location>
        <begin position="14"/>
        <end position="181"/>
    </location>
</feature>
<comment type="caution">
    <text evidence="4">The sequence shown here is derived from an EMBL/GenBank/DDBJ whole genome shotgun (WGS) entry which is preliminary data.</text>
</comment>
<evidence type="ECO:0000256" key="1">
    <source>
        <dbReference type="ARBA" id="ARBA00045658"/>
    </source>
</evidence>
<dbReference type="RefSeq" id="WP_029912488.1">
    <property type="nucleotide sequence ID" value="NZ_AP020335.1"/>
</dbReference>
<dbReference type="Pfam" id="PF07683">
    <property type="entry name" value="CobW_C"/>
    <property type="match status" value="1"/>
</dbReference>
<evidence type="ECO:0000313" key="4">
    <source>
        <dbReference type="EMBL" id="KDN96400.1"/>
    </source>
</evidence>
<dbReference type="EMBL" id="JMIU01000001">
    <property type="protein sequence ID" value="KDN96400.1"/>
    <property type="molecule type" value="Genomic_DNA"/>
</dbReference>
<dbReference type="CDD" id="cd03112">
    <property type="entry name" value="CobW-like"/>
    <property type="match status" value="1"/>
</dbReference>
<comment type="function">
    <text evidence="1">Zinc chaperone that directly transfers zinc cofactor to target proteins, thereby activating them. Zinc is transferred from the CXCC motif in the GTPase domain to the zinc binding site in target proteins in a process requiring GTP hydrolysis.</text>
</comment>
<feature type="domain" description="CobW C-terminal" evidence="3">
    <location>
        <begin position="260"/>
        <end position="349"/>
    </location>
</feature>
<organism evidence="4 5">
    <name type="scientific">Hydrogenovibrio marinus</name>
    <dbReference type="NCBI Taxonomy" id="28885"/>
    <lineage>
        <taxon>Bacteria</taxon>
        <taxon>Pseudomonadati</taxon>
        <taxon>Pseudomonadota</taxon>
        <taxon>Gammaproteobacteria</taxon>
        <taxon>Thiotrichales</taxon>
        <taxon>Piscirickettsiaceae</taxon>
        <taxon>Hydrogenovibrio</taxon>
    </lineage>
</organism>
<dbReference type="STRING" id="28885.EI16_09015"/>
<sequence>MKTSNQPASNTKYPVNLVTGLLGSGKTTLIRHLLESKPQNEIWGLLINDFGEIGIDAAALTNPQNPENTPLMEVSGGCLCCTAFHGYQQALSTLLAQKVNRIIIEPTGLGHPAKIIDLLKQPPFTELVSISGIIGVITATQLSPERWQKSAIMRDIVTLADTLIVNKNDLATPTELAAAQSVLDNTYPPKENCIVTSLRNSVLLAPPNLVDFKQIQQPFYLIAGLDEHAQQTAGTPQPFASTLPLCTRSEMRIGNTSTIGWVFDSQLQFHRTHFLAWLNSLIIDTDKNLLRAKGLIKTGNEWQHLNTVDQQTQLSDIAWRQDSRLELIFSHALTERDIAALESGLSECLFTRN</sequence>
<reference evidence="4 5" key="1">
    <citation type="submission" date="2014-04" db="EMBL/GenBank/DDBJ databases">
        <title>Draft genome sequence of Hydrogenovibrio marinus MH-110, a model organism for aerobic H2 metabolism.</title>
        <authorList>
            <person name="Cha H.J."/>
            <person name="Jo B.H."/>
            <person name="Hwang B.H."/>
        </authorList>
    </citation>
    <scope>NUCLEOTIDE SEQUENCE [LARGE SCALE GENOMIC DNA]</scope>
    <source>
        <strain evidence="4 5">MH-110</strain>
    </source>
</reference>
<dbReference type="Gene3D" id="3.40.50.300">
    <property type="entry name" value="P-loop containing nucleotide triphosphate hydrolases"/>
    <property type="match status" value="1"/>
</dbReference>
<dbReference type="Proteomes" id="UP000027341">
    <property type="component" value="Unassembled WGS sequence"/>
</dbReference>
<evidence type="ECO:0000313" key="5">
    <source>
        <dbReference type="Proteomes" id="UP000027341"/>
    </source>
</evidence>
<name>A0A067A208_HYDMR</name>
<proteinExistence type="predicted"/>
<dbReference type="SUPFAM" id="SSF52540">
    <property type="entry name" value="P-loop containing nucleoside triphosphate hydrolases"/>
    <property type="match status" value="1"/>
</dbReference>
<accession>A0A067A208</accession>
<dbReference type="Pfam" id="PF02492">
    <property type="entry name" value="cobW"/>
    <property type="match status" value="1"/>
</dbReference>
<protein>
    <recommendedName>
        <fullName evidence="6">CobW C-terminal domain-containing protein</fullName>
    </recommendedName>
</protein>
<evidence type="ECO:0008006" key="6">
    <source>
        <dbReference type="Google" id="ProtNLM"/>
    </source>
</evidence>
<dbReference type="InterPro" id="IPR011629">
    <property type="entry name" value="CobW-like_C"/>
</dbReference>
<dbReference type="AlphaFoldDB" id="A0A067A208"/>
<evidence type="ECO:0000259" key="3">
    <source>
        <dbReference type="Pfam" id="PF07683"/>
    </source>
</evidence>
<gene>
    <name evidence="4" type="ORF">EI16_09015</name>
</gene>
<keyword evidence="5" id="KW-1185">Reference proteome</keyword>
<dbReference type="SUPFAM" id="SSF90002">
    <property type="entry name" value="Hypothetical protein YjiA, C-terminal domain"/>
    <property type="match status" value="1"/>
</dbReference>
<dbReference type="PANTHER" id="PTHR13748:SF46">
    <property type="entry name" value="ZINC CHAPERONE YEIR"/>
    <property type="match status" value="1"/>
</dbReference>
<dbReference type="InterPro" id="IPR051316">
    <property type="entry name" value="Zinc-reg_GTPase_activator"/>
</dbReference>
<dbReference type="InterPro" id="IPR027417">
    <property type="entry name" value="P-loop_NTPase"/>
</dbReference>